<keyword evidence="2" id="KW-1185">Reference proteome</keyword>
<dbReference type="RefSeq" id="XP_017772809.1">
    <property type="nucleotide sequence ID" value="XM_017917320.1"/>
</dbReference>
<evidence type="ECO:0000313" key="3">
    <source>
        <dbReference type="RefSeq" id="XP_017772809.1"/>
    </source>
</evidence>
<feature type="transmembrane region" description="Helical" evidence="1">
    <location>
        <begin position="129"/>
        <end position="146"/>
    </location>
</feature>
<keyword evidence="1" id="KW-1133">Transmembrane helix</keyword>
<keyword evidence="1" id="KW-0812">Transmembrane</keyword>
<dbReference type="GeneID" id="108559928"/>
<keyword evidence="1" id="KW-0472">Membrane</keyword>
<feature type="transmembrane region" description="Helical" evidence="1">
    <location>
        <begin position="22"/>
        <end position="43"/>
    </location>
</feature>
<gene>
    <name evidence="3" type="primary">LOC108559928</name>
</gene>
<proteinExistence type="predicted"/>
<name>A0ABM1ME09_NICVS</name>
<evidence type="ECO:0000313" key="2">
    <source>
        <dbReference type="Proteomes" id="UP000695000"/>
    </source>
</evidence>
<reference evidence="3" key="1">
    <citation type="submission" date="2025-08" db="UniProtKB">
        <authorList>
            <consortium name="RefSeq"/>
        </authorList>
    </citation>
    <scope>IDENTIFICATION</scope>
    <source>
        <tissue evidence="3">Whole Larva</tissue>
    </source>
</reference>
<accession>A0ABM1ME09</accession>
<organism evidence="2 3">
    <name type="scientific">Nicrophorus vespilloides</name>
    <name type="common">Boreal carrion beetle</name>
    <dbReference type="NCBI Taxonomy" id="110193"/>
    <lineage>
        <taxon>Eukaryota</taxon>
        <taxon>Metazoa</taxon>
        <taxon>Ecdysozoa</taxon>
        <taxon>Arthropoda</taxon>
        <taxon>Hexapoda</taxon>
        <taxon>Insecta</taxon>
        <taxon>Pterygota</taxon>
        <taxon>Neoptera</taxon>
        <taxon>Endopterygota</taxon>
        <taxon>Coleoptera</taxon>
        <taxon>Polyphaga</taxon>
        <taxon>Staphyliniformia</taxon>
        <taxon>Silphidae</taxon>
        <taxon>Nicrophorinae</taxon>
        <taxon>Nicrophorus</taxon>
    </lineage>
</organism>
<feature type="transmembrane region" description="Helical" evidence="1">
    <location>
        <begin position="55"/>
        <end position="77"/>
    </location>
</feature>
<dbReference type="Proteomes" id="UP000695000">
    <property type="component" value="Unplaced"/>
</dbReference>
<sequence>MDFRRLLRCVFSLLIYQMISKICVWMNISLMFLLVSFLLSFSMTLPHCYQYYNPVMAPLSTIGIMALFFKMFTSFFITSMPTISSIFNGIIYGMISGMLFAYVTVFRILLYHEFIIDNYFAYFLMRRRYGERLLPFVILFIPFYNMDEVIRRMYG</sequence>
<feature type="transmembrane region" description="Helical" evidence="1">
    <location>
        <begin position="89"/>
        <end position="109"/>
    </location>
</feature>
<protein>
    <submittedName>
        <fullName evidence="3">Uncharacterized protein LOC108559928</fullName>
    </submittedName>
</protein>
<evidence type="ECO:0000256" key="1">
    <source>
        <dbReference type="SAM" id="Phobius"/>
    </source>
</evidence>